<organism evidence="2">
    <name type="scientific">Arion vulgaris</name>
    <dbReference type="NCBI Taxonomy" id="1028688"/>
    <lineage>
        <taxon>Eukaryota</taxon>
        <taxon>Metazoa</taxon>
        <taxon>Spiralia</taxon>
        <taxon>Lophotrochozoa</taxon>
        <taxon>Mollusca</taxon>
        <taxon>Gastropoda</taxon>
        <taxon>Heterobranchia</taxon>
        <taxon>Euthyneura</taxon>
        <taxon>Panpulmonata</taxon>
        <taxon>Eupulmonata</taxon>
        <taxon>Stylommatophora</taxon>
        <taxon>Helicina</taxon>
        <taxon>Arionoidea</taxon>
        <taxon>Arionidae</taxon>
        <taxon>Arion</taxon>
    </lineage>
</organism>
<name>A0A0B6YKN1_9EUPU</name>
<evidence type="ECO:0000313" key="2">
    <source>
        <dbReference type="EMBL" id="CEK56773.1"/>
    </source>
</evidence>
<feature type="non-terminal residue" evidence="2">
    <location>
        <position position="1"/>
    </location>
</feature>
<dbReference type="AlphaFoldDB" id="A0A0B6YKN1"/>
<proteinExistence type="predicted"/>
<evidence type="ECO:0000256" key="1">
    <source>
        <dbReference type="SAM" id="Coils"/>
    </source>
</evidence>
<reference evidence="2" key="1">
    <citation type="submission" date="2014-12" db="EMBL/GenBank/DDBJ databases">
        <title>Insight into the proteome of Arion vulgaris.</title>
        <authorList>
            <person name="Aradska J."/>
            <person name="Bulat T."/>
            <person name="Smidak R."/>
            <person name="Sarate P."/>
            <person name="Gangsoo J."/>
            <person name="Sialana F."/>
            <person name="Bilban M."/>
            <person name="Lubec G."/>
        </authorList>
    </citation>
    <scope>NUCLEOTIDE SEQUENCE</scope>
    <source>
        <tissue evidence="2">Skin</tissue>
    </source>
</reference>
<dbReference type="EMBL" id="HACG01009908">
    <property type="protein sequence ID" value="CEK56773.1"/>
    <property type="molecule type" value="Transcribed_RNA"/>
</dbReference>
<feature type="non-terminal residue" evidence="2">
    <location>
        <position position="74"/>
    </location>
</feature>
<protein>
    <submittedName>
        <fullName evidence="2">Uncharacterized protein</fullName>
    </submittedName>
</protein>
<keyword evidence="1" id="KW-0175">Coiled coil</keyword>
<accession>A0A0B6YKN1</accession>
<gene>
    <name evidence="2" type="primary">ORF28475</name>
</gene>
<sequence length="74" mass="8495">DIQELLEQSEMKYQILEKEVSDLKCDKLQLEAERLTLCNQMDTSVENATSEMALHKLHKSSVNIQILTCKISTL</sequence>
<feature type="coiled-coil region" evidence="1">
    <location>
        <begin position="6"/>
        <end position="33"/>
    </location>
</feature>